<dbReference type="AlphaFoldDB" id="A0A4T0WYA3"/>
<reference evidence="3 4" key="1">
    <citation type="journal article" date="2019" name="Front. Genet.">
        <title>Whole-Genome Sequencing of the Opportunistic Yeast Pathogen Candida inconspicua Uncovers Its Hybrid Origin.</title>
        <authorList>
            <person name="Mixao V."/>
            <person name="Hansen A.P."/>
            <person name="Saus E."/>
            <person name="Boekhout T."/>
            <person name="Lass-Florl C."/>
            <person name="Gabaldon T."/>
        </authorList>
    </citation>
    <scope>NUCLEOTIDE SEQUENCE [LARGE SCALE GENOMIC DNA]</scope>
    <source>
        <strain evidence="3 4">CBS 180</strain>
    </source>
</reference>
<feature type="chain" id="PRO_5020719817" description="Temperature shock-inducible protein 1" evidence="2">
    <location>
        <begin position="19"/>
        <end position="181"/>
    </location>
</feature>
<dbReference type="Proteomes" id="UP000307173">
    <property type="component" value="Unassembled WGS sequence"/>
</dbReference>
<feature type="region of interest" description="Disordered" evidence="1">
    <location>
        <begin position="99"/>
        <end position="154"/>
    </location>
</feature>
<keyword evidence="4" id="KW-1185">Reference proteome</keyword>
<sequence length="181" mass="18767">MQYSAVLSLAAFIAGISAENILVVLNSDINANLNDYLGYVQQNTEADIGPLLSIYRQAQTYTDEAYTTLVDAQEYAAISSFAEQLPWYSSRIESNLDVASVAPSTTEESVAPSTTHSASHSEESHTGSHSDTHTGSHSGTHTGTHSGTHSASATTSASATNAAAYLAPGAGLLALGAFALL</sequence>
<dbReference type="EMBL" id="SELW01000580">
    <property type="protein sequence ID" value="TID20384.1"/>
    <property type="molecule type" value="Genomic_DNA"/>
</dbReference>
<dbReference type="InterPro" id="IPR000992">
    <property type="entry name" value="SRP1_TIP1"/>
</dbReference>
<dbReference type="Pfam" id="PF00660">
    <property type="entry name" value="SRP1_TIP1"/>
    <property type="match status" value="1"/>
</dbReference>
<keyword evidence="2" id="KW-0732">Signal</keyword>
<evidence type="ECO:0000313" key="3">
    <source>
        <dbReference type="EMBL" id="TID20384.1"/>
    </source>
</evidence>
<feature type="compositionally biased region" description="Low complexity" evidence="1">
    <location>
        <begin position="135"/>
        <end position="154"/>
    </location>
</feature>
<protein>
    <recommendedName>
        <fullName evidence="5">Temperature shock-inducible protein 1</fullName>
    </recommendedName>
</protein>
<feature type="compositionally biased region" description="Polar residues" evidence="1">
    <location>
        <begin position="102"/>
        <end position="112"/>
    </location>
</feature>
<accession>A0A4T0WYA3</accession>
<feature type="compositionally biased region" description="Basic and acidic residues" evidence="1">
    <location>
        <begin position="119"/>
        <end position="134"/>
    </location>
</feature>
<comment type="caution">
    <text evidence="3">The sequence shown here is derived from an EMBL/GenBank/DDBJ whole genome shotgun (WGS) entry which is preliminary data.</text>
</comment>
<organism evidence="3 4">
    <name type="scientific">Pichia inconspicua</name>
    <dbReference type="NCBI Taxonomy" id="52247"/>
    <lineage>
        <taxon>Eukaryota</taxon>
        <taxon>Fungi</taxon>
        <taxon>Dikarya</taxon>
        <taxon>Ascomycota</taxon>
        <taxon>Saccharomycotina</taxon>
        <taxon>Pichiomycetes</taxon>
        <taxon>Pichiales</taxon>
        <taxon>Pichiaceae</taxon>
        <taxon>Pichia</taxon>
    </lineage>
</organism>
<dbReference type="STRING" id="52247.A0A4T0WYA3"/>
<evidence type="ECO:0000256" key="2">
    <source>
        <dbReference type="SAM" id="SignalP"/>
    </source>
</evidence>
<gene>
    <name evidence="3" type="ORF">CANINC_003629</name>
</gene>
<evidence type="ECO:0000313" key="4">
    <source>
        <dbReference type="Proteomes" id="UP000307173"/>
    </source>
</evidence>
<dbReference type="OrthoDB" id="4069694at2759"/>
<evidence type="ECO:0000256" key="1">
    <source>
        <dbReference type="SAM" id="MobiDB-lite"/>
    </source>
</evidence>
<feature type="signal peptide" evidence="2">
    <location>
        <begin position="1"/>
        <end position="18"/>
    </location>
</feature>
<name>A0A4T0WYA3_9ASCO</name>
<evidence type="ECO:0008006" key="5">
    <source>
        <dbReference type="Google" id="ProtNLM"/>
    </source>
</evidence>
<proteinExistence type="predicted"/>